<evidence type="ECO:0000313" key="4">
    <source>
        <dbReference type="EMBL" id="TKB43666.1"/>
    </source>
</evidence>
<feature type="signal peptide" evidence="2">
    <location>
        <begin position="1"/>
        <end position="21"/>
    </location>
</feature>
<accession>A0A4U1B3E7</accession>
<reference evidence="4 5" key="1">
    <citation type="submission" date="2019-04" db="EMBL/GenBank/DDBJ databases">
        <title>Thalassotalea guangxiensis sp. nov., isolated from sediment of the coastal wetland.</title>
        <authorList>
            <person name="Zheng S."/>
            <person name="Zhang D."/>
        </authorList>
    </citation>
    <scope>NUCLEOTIDE SEQUENCE [LARGE SCALE GENOMIC DNA]</scope>
    <source>
        <strain evidence="4 5">ZS-4</strain>
    </source>
</reference>
<dbReference type="InterPro" id="IPR051262">
    <property type="entry name" value="SMP-30/CGR1_Lactonase"/>
</dbReference>
<keyword evidence="1" id="KW-0378">Hydrolase</keyword>
<evidence type="ECO:0000256" key="1">
    <source>
        <dbReference type="ARBA" id="ARBA00022801"/>
    </source>
</evidence>
<dbReference type="RefSeq" id="WP_136736977.1">
    <property type="nucleotide sequence ID" value="NZ_SWDB01000035.1"/>
</dbReference>
<comment type="caution">
    <text evidence="4">The sequence shown here is derived from an EMBL/GenBank/DDBJ whole genome shotgun (WGS) entry which is preliminary data.</text>
</comment>
<keyword evidence="5" id="KW-1185">Reference proteome</keyword>
<dbReference type="PANTHER" id="PTHR47572">
    <property type="entry name" value="LIPOPROTEIN-RELATED"/>
    <property type="match status" value="1"/>
</dbReference>
<dbReference type="PANTHER" id="PTHR47572:SF4">
    <property type="entry name" value="LACTONASE DRP35"/>
    <property type="match status" value="1"/>
</dbReference>
<dbReference type="SUPFAM" id="SSF63829">
    <property type="entry name" value="Calcium-dependent phosphotriesterase"/>
    <property type="match status" value="1"/>
</dbReference>
<dbReference type="InterPro" id="IPR011042">
    <property type="entry name" value="6-blade_b-propeller_TolB-like"/>
</dbReference>
<evidence type="ECO:0000259" key="3">
    <source>
        <dbReference type="Pfam" id="PF08450"/>
    </source>
</evidence>
<dbReference type="EMBL" id="SWDB01000035">
    <property type="protein sequence ID" value="TKB43666.1"/>
    <property type="molecule type" value="Genomic_DNA"/>
</dbReference>
<feature type="chain" id="PRO_5020200967" description="SMP-30/Gluconolactonase/LRE-like region domain-containing protein" evidence="2">
    <location>
        <begin position="22"/>
        <end position="338"/>
    </location>
</feature>
<sequence>MRYLLRFVSLLLLLCTKVAWAQPQPAKLFASLPDNCPTPDAFAIAPDGSLTLSCPNFADKTLQGELFSISQTGDVTHLATVPSLQADNKANPMGIAYDEDGALYVADARGIKHGRVLKLTFVNQALVKTEVIASGFNPNGLRYHQGAIYVTQLKMPRVKSKNMTSGIYRFPATARNLKMTNTLQDKELIFTVETQNPKIQVGVDGLDFDSLGRLYTTNMGDGDIYQLTLSNDGRVTEQKVTATVPPAARIDGMVFDQYDNLYLAGFAQNQIFKLDNKRKLTKIADYPDNDGSNGQIDQPADLMVYDDKLIISNFDLMKGPGLRNSKHSKPYTLSYIQL</sequence>
<organism evidence="4 5">
    <name type="scientific">Thalassotalea mangrovi</name>
    <dbReference type="NCBI Taxonomy" id="2572245"/>
    <lineage>
        <taxon>Bacteria</taxon>
        <taxon>Pseudomonadati</taxon>
        <taxon>Pseudomonadota</taxon>
        <taxon>Gammaproteobacteria</taxon>
        <taxon>Alteromonadales</taxon>
        <taxon>Colwelliaceae</taxon>
        <taxon>Thalassotalea</taxon>
    </lineage>
</organism>
<dbReference type="Proteomes" id="UP000307999">
    <property type="component" value="Unassembled WGS sequence"/>
</dbReference>
<dbReference type="AlphaFoldDB" id="A0A4U1B3E7"/>
<dbReference type="InterPro" id="IPR015943">
    <property type="entry name" value="WD40/YVTN_repeat-like_dom_sf"/>
</dbReference>
<dbReference type="InterPro" id="IPR013658">
    <property type="entry name" value="SGL"/>
</dbReference>
<dbReference type="GO" id="GO:0016787">
    <property type="term" value="F:hydrolase activity"/>
    <property type="evidence" value="ECO:0007669"/>
    <property type="project" value="UniProtKB-KW"/>
</dbReference>
<evidence type="ECO:0000313" key="5">
    <source>
        <dbReference type="Proteomes" id="UP000307999"/>
    </source>
</evidence>
<name>A0A4U1B3E7_9GAMM</name>
<gene>
    <name evidence="4" type="ORF">E8M12_14440</name>
</gene>
<evidence type="ECO:0000256" key="2">
    <source>
        <dbReference type="SAM" id="SignalP"/>
    </source>
</evidence>
<proteinExistence type="predicted"/>
<feature type="domain" description="SMP-30/Gluconolactonase/LRE-like region" evidence="3">
    <location>
        <begin position="88"/>
        <end position="287"/>
    </location>
</feature>
<dbReference type="Pfam" id="PF08450">
    <property type="entry name" value="SGL"/>
    <property type="match status" value="1"/>
</dbReference>
<dbReference type="Gene3D" id="2.130.10.10">
    <property type="entry name" value="YVTN repeat-like/Quinoprotein amine dehydrogenase"/>
    <property type="match status" value="1"/>
</dbReference>
<protein>
    <recommendedName>
        <fullName evidence="3">SMP-30/Gluconolactonase/LRE-like region domain-containing protein</fullName>
    </recommendedName>
</protein>
<dbReference type="Gene3D" id="2.120.10.30">
    <property type="entry name" value="TolB, C-terminal domain"/>
    <property type="match status" value="1"/>
</dbReference>
<keyword evidence="2" id="KW-0732">Signal</keyword>
<dbReference type="OrthoDB" id="9775406at2"/>